<dbReference type="EMBL" id="JBHUIP010000014">
    <property type="protein sequence ID" value="MFD2264735.1"/>
    <property type="molecule type" value="Genomic_DNA"/>
</dbReference>
<dbReference type="PIRSF" id="PIRSF006173">
    <property type="entry name" value="UCP006173"/>
    <property type="match status" value="1"/>
</dbReference>
<reference evidence="3" key="1">
    <citation type="journal article" date="2019" name="Int. J. Syst. Evol. Microbiol.">
        <title>The Global Catalogue of Microorganisms (GCM) 10K type strain sequencing project: providing services to taxonomists for standard genome sequencing and annotation.</title>
        <authorList>
            <consortium name="The Broad Institute Genomics Platform"/>
            <consortium name="The Broad Institute Genome Sequencing Center for Infectious Disease"/>
            <person name="Wu L."/>
            <person name="Ma J."/>
        </authorList>
    </citation>
    <scope>NUCLEOTIDE SEQUENCE [LARGE SCALE GENOMIC DNA]</scope>
    <source>
        <strain evidence="3">CGMCC 1.19062</strain>
    </source>
</reference>
<accession>A0ABW5DW76</accession>
<organism evidence="2 3">
    <name type="scientific">Lacibacterium aquatile</name>
    <dbReference type="NCBI Taxonomy" id="1168082"/>
    <lineage>
        <taxon>Bacteria</taxon>
        <taxon>Pseudomonadati</taxon>
        <taxon>Pseudomonadota</taxon>
        <taxon>Alphaproteobacteria</taxon>
        <taxon>Rhodospirillales</taxon>
        <taxon>Rhodospirillaceae</taxon>
    </lineage>
</organism>
<dbReference type="NCBIfam" id="NF003507">
    <property type="entry name" value="PRK05170.2-5"/>
    <property type="match status" value="1"/>
</dbReference>
<keyword evidence="3" id="KW-1185">Reference proteome</keyword>
<gene>
    <name evidence="2" type="ORF">ACFSM5_17655</name>
</gene>
<evidence type="ECO:0000256" key="1">
    <source>
        <dbReference type="HAMAP-Rule" id="MF_00676"/>
    </source>
</evidence>
<comment type="similarity">
    <text evidence="1">Belongs to the UPF0260 family.</text>
</comment>
<dbReference type="PANTHER" id="PTHR37421:SF1">
    <property type="entry name" value="UPF0260 PROTEIN YCGN"/>
    <property type="match status" value="1"/>
</dbReference>
<dbReference type="Proteomes" id="UP001597295">
    <property type="component" value="Unassembled WGS sequence"/>
</dbReference>
<name>A0ABW5DW76_9PROT</name>
<evidence type="ECO:0000313" key="2">
    <source>
        <dbReference type="EMBL" id="MFD2264735.1"/>
    </source>
</evidence>
<comment type="caution">
    <text evidence="2">The sequence shown here is derived from an EMBL/GenBank/DDBJ whole genome shotgun (WGS) entry which is preliminary data.</text>
</comment>
<proteinExistence type="inferred from homology"/>
<dbReference type="InterPro" id="IPR005358">
    <property type="entry name" value="Puta_zinc/iron-chelating_dom"/>
</dbReference>
<dbReference type="HAMAP" id="MF_00676">
    <property type="entry name" value="UPF0260"/>
    <property type="match status" value="1"/>
</dbReference>
<evidence type="ECO:0000313" key="3">
    <source>
        <dbReference type="Proteomes" id="UP001597295"/>
    </source>
</evidence>
<dbReference type="NCBIfam" id="NF003501">
    <property type="entry name" value="PRK05170.1-5"/>
    <property type="match status" value="1"/>
</dbReference>
<protein>
    <recommendedName>
        <fullName evidence="1">UPF0260 protein ACFSM5_17655</fullName>
    </recommendedName>
</protein>
<sequence length="158" mass="17704">MAAQPFWKSKTLLEMSPDEWEALCDGCGKCCLAKLEYEDDDGQPTGIVEFTDIACKLLDGHSCQCKDYDNRFAEVPDCVKVSAKNIDDLYFMPPSCAYRLVSERQDLPWWHPLISGDPETVVTAGFSARGRVVSEEEVTDAEDWPSHIVDWPGRLVPG</sequence>
<dbReference type="InterPro" id="IPR008228">
    <property type="entry name" value="UCP006173"/>
</dbReference>
<dbReference type="Pfam" id="PF03692">
    <property type="entry name" value="CxxCxxCC"/>
    <property type="match status" value="1"/>
</dbReference>
<dbReference type="RefSeq" id="WP_379877852.1">
    <property type="nucleotide sequence ID" value="NZ_JBHUIP010000014.1"/>
</dbReference>
<dbReference type="PANTHER" id="PTHR37421">
    <property type="entry name" value="UPF0260 PROTEIN YCGN"/>
    <property type="match status" value="1"/>
</dbReference>